<protein>
    <submittedName>
        <fullName evidence="2">Uncharacterized protein</fullName>
    </submittedName>
</protein>
<feature type="compositionally biased region" description="Basic and acidic residues" evidence="1">
    <location>
        <begin position="53"/>
        <end position="68"/>
    </location>
</feature>
<feature type="compositionally biased region" description="Low complexity" evidence="1">
    <location>
        <begin position="200"/>
        <end position="214"/>
    </location>
</feature>
<feature type="compositionally biased region" description="Polar residues" evidence="1">
    <location>
        <begin position="343"/>
        <end position="360"/>
    </location>
</feature>
<evidence type="ECO:0000313" key="3">
    <source>
        <dbReference type="Proteomes" id="UP001281003"/>
    </source>
</evidence>
<dbReference type="EMBL" id="JAUTDP010000006">
    <property type="protein sequence ID" value="KAK3398443.1"/>
    <property type="molecule type" value="Genomic_DNA"/>
</dbReference>
<feature type="compositionally biased region" description="Low complexity" evidence="1">
    <location>
        <begin position="110"/>
        <end position="119"/>
    </location>
</feature>
<organism evidence="2 3">
    <name type="scientific">Sordaria brevicollis</name>
    <dbReference type="NCBI Taxonomy" id="83679"/>
    <lineage>
        <taxon>Eukaryota</taxon>
        <taxon>Fungi</taxon>
        <taxon>Dikarya</taxon>
        <taxon>Ascomycota</taxon>
        <taxon>Pezizomycotina</taxon>
        <taxon>Sordariomycetes</taxon>
        <taxon>Sordariomycetidae</taxon>
        <taxon>Sordariales</taxon>
        <taxon>Sordariaceae</taxon>
        <taxon>Sordaria</taxon>
    </lineage>
</organism>
<feature type="compositionally biased region" description="Low complexity" evidence="1">
    <location>
        <begin position="164"/>
        <end position="177"/>
    </location>
</feature>
<keyword evidence="3" id="KW-1185">Reference proteome</keyword>
<feature type="compositionally biased region" description="Polar residues" evidence="1">
    <location>
        <begin position="120"/>
        <end position="132"/>
    </location>
</feature>
<proteinExistence type="predicted"/>
<reference evidence="2" key="1">
    <citation type="journal article" date="2023" name="Mol. Phylogenet. Evol.">
        <title>Genome-scale phylogeny and comparative genomics of the fungal order Sordariales.</title>
        <authorList>
            <person name="Hensen N."/>
            <person name="Bonometti L."/>
            <person name="Westerberg I."/>
            <person name="Brannstrom I.O."/>
            <person name="Guillou S."/>
            <person name="Cros-Aarteil S."/>
            <person name="Calhoun S."/>
            <person name="Haridas S."/>
            <person name="Kuo A."/>
            <person name="Mondo S."/>
            <person name="Pangilinan J."/>
            <person name="Riley R."/>
            <person name="LaButti K."/>
            <person name="Andreopoulos B."/>
            <person name="Lipzen A."/>
            <person name="Chen C."/>
            <person name="Yan M."/>
            <person name="Daum C."/>
            <person name="Ng V."/>
            <person name="Clum A."/>
            <person name="Steindorff A."/>
            <person name="Ohm R.A."/>
            <person name="Martin F."/>
            <person name="Silar P."/>
            <person name="Natvig D.O."/>
            <person name="Lalanne C."/>
            <person name="Gautier V."/>
            <person name="Ament-Velasquez S.L."/>
            <person name="Kruys A."/>
            <person name="Hutchinson M.I."/>
            <person name="Powell A.J."/>
            <person name="Barry K."/>
            <person name="Miller A.N."/>
            <person name="Grigoriev I.V."/>
            <person name="Debuchy R."/>
            <person name="Gladieux P."/>
            <person name="Hiltunen Thoren M."/>
            <person name="Johannesson H."/>
        </authorList>
    </citation>
    <scope>NUCLEOTIDE SEQUENCE</scope>
    <source>
        <strain evidence="2">FGSC 1904</strain>
    </source>
</reference>
<evidence type="ECO:0000256" key="1">
    <source>
        <dbReference type="SAM" id="MobiDB-lite"/>
    </source>
</evidence>
<comment type="caution">
    <text evidence="2">The sequence shown here is derived from an EMBL/GenBank/DDBJ whole genome shotgun (WGS) entry which is preliminary data.</text>
</comment>
<feature type="region of interest" description="Disordered" evidence="1">
    <location>
        <begin position="1"/>
        <end position="80"/>
    </location>
</feature>
<dbReference type="Proteomes" id="UP001281003">
    <property type="component" value="Unassembled WGS sequence"/>
</dbReference>
<feature type="compositionally biased region" description="Basic and acidic residues" evidence="1">
    <location>
        <begin position="368"/>
        <end position="378"/>
    </location>
</feature>
<feature type="compositionally biased region" description="Low complexity" evidence="1">
    <location>
        <begin position="237"/>
        <end position="276"/>
    </location>
</feature>
<accession>A0AAE0PEE3</accession>
<reference evidence="2" key="2">
    <citation type="submission" date="2023-07" db="EMBL/GenBank/DDBJ databases">
        <authorList>
            <consortium name="Lawrence Berkeley National Laboratory"/>
            <person name="Haridas S."/>
            <person name="Hensen N."/>
            <person name="Bonometti L."/>
            <person name="Westerberg I."/>
            <person name="Brannstrom I.O."/>
            <person name="Guillou S."/>
            <person name="Cros-Aarteil S."/>
            <person name="Calhoun S."/>
            <person name="Kuo A."/>
            <person name="Mondo S."/>
            <person name="Pangilinan J."/>
            <person name="Riley R."/>
            <person name="LaButti K."/>
            <person name="Andreopoulos B."/>
            <person name="Lipzen A."/>
            <person name="Chen C."/>
            <person name="Yanf M."/>
            <person name="Daum C."/>
            <person name="Ng V."/>
            <person name="Clum A."/>
            <person name="Steindorff A."/>
            <person name="Ohm R."/>
            <person name="Martin F."/>
            <person name="Silar P."/>
            <person name="Natvig D."/>
            <person name="Lalanne C."/>
            <person name="Gautier V."/>
            <person name="Ament-velasquez S.L."/>
            <person name="Kruys A."/>
            <person name="Hutchinson M.I."/>
            <person name="Powell A.J."/>
            <person name="Barry K."/>
            <person name="Miller A.N."/>
            <person name="Grigoriev I.V."/>
            <person name="Debuchy R."/>
            <person name="Gladieux P."/>
            <person name="Thoren M.H."/>
            <person name="Johannesson H."/>
        </authorList>
    </citation>
    <scope>NUCLEOTIDE SEQUENCE</scope>
    <source>
        <strain evidence="2">FGSC 1904</strain>
    </source>
</reference>
<feature type="compositionally biased region" description="Basic and acidic residues" evidence="1">
    <location>
        <begin position="100"/>
        <end position="109"/>
    </location>
</feature>
<gene>
    <name evidence="2" type="ORF">B0T20DRAFT_479200</name>
</gene>
<feature type="region of interest" description="Disordered" evidence="1">
    <location>
        <begin position="100"/>
        <end position="302"/>
    </location>
</feature>
<evidence type="ECO:0000313" key="2">
    <source>
        <dbReference type="EMBL" id="KAK3398443.1"/>
    </source>
</evidence>
<name>A0AAE0PEE3_SORBR</name>
<feature type="compositionally biased region" description="Basic and acidic residues" evidence="1">
    <location>
        <begin position="1"/>
        <end position="16"/>
    </location>
</feature>
<dbReference type="AlphaFoldDB" id="A0AAE0PEE3"/>
<feature type="compositionally biased region" description="Low complexity" evidence="1">
    <location>
        <begin position="139"/>
        <end position="152"/>
    </location>
</feature>
<feature type="compositionally biased region" description="Low complexity" evidence="1">
    <location>
        <begin position="27"/>
        <end position="45"/>
    </location>
</feature>
<feature type="region of interest" description="Disordered" evidence="1">
    <location>
        <begin position="343"/>
        <end position="404"/>
    </location>
</feature>
<sequence>MAKILLAEHRERRERPGTASSGESRSRPYSPMSSLSPSSTESSFRAGDCFSPIRERSVRSEDNSKDQQHVQSTTSDSTRSEFDDQWYAEWFSQWILESSRKLRSPESESRFSSYSPLSSRAQSPAVSVTGSNGDDIYIRTRPSTPTPLSSPTFGPRGRRRDRCLSISSFSGGSLPSPTRHDHGGSYSPVYRSPSRRRRSPSPLWRDLSPRPSRPVYRRRTPSPLNIGQFPLPPSTLSSIFPTATSTSSSSRPSSRASSRPSAPYGASSPTSRPSSPAQIQTEFEYQPEPRIRPGPRPTSAAETEDYLPNAHLLRFPASVSARLMMTAETLGVDEVGKMRLASQLQRTPTAGSTATASETVLESGVEVKNWRRKSEEVKGSGFDWGYGMEKDEEGGEEERGYGTD</sequence>